<dbReference type="InterPro" id="IPR036291">
    <property type="entry name" value="NAD(P)-bd_dom_sf"/>
</dbReference>
<sequence length="371" mass="38888">MYARAAVLRSQPGKWDIVDVDLEPPKSGEVLVRMAYAGLCHSDDHIATGDFTMPTPINGGHEGSGVVEAVGPDVVGLAVGDHVVTSFVPACGQCRWCASGQPNLCDAGMRFGTGAMADGTFRMFADGVPISRSGGLGTFATYNVFAQQSCIKVRADAPLDVACLVGCGVPTGWGSAVHALATQPGDTVIVMGIGGVGANALQGARHAGATDVIAVDLVASKRAKALEFGAHHFFTSMDEAIDLARSLTNGQGADGVVITTGVVDGTQIERAFAGIRKAGTVAVTAAGSMDTVGIPVRLFELSMYQKRIQGVLYGMGAPRREVQRLLDMYLRSQLKLDELITHRYTLEEINAGYADMRAGLNIRGIIDFETA</sequence>
<dbReference type="InterPro" id="IPR020843">
    <property type="entry name" value="ER"/>
</dbReference>
<dbReference type="RefSeq" id="WP_345424206.1">
    <property type="nucleotide sequence ID" value="NZ_BAABGT010000083.1"/>
</dbReference>
<dbReference type="Proteomes" id="UP001501598">
    <property type="component" value="Unassembled WGS sequence"/>
</dbReference>
<feature type="domain" description="Enoyl reductase (ER)" evidence="7">
    <location>
        <begin position="10"/>
        <end position="366"/>
    </location>
</feature>
<evidence type="ECO:0000259" key="7">
    <source>
        <dbReference type="SMART" id="SM00829"/>
    </source>
</evidence>
<dbReference type="CDD" id="cd08279">
    <property type="entry name" value="Zn_ADH_class_III"/>
    <property type="match status" value="1"/>
</dbReference>
<evidence type="ECO:0000256" key="1">
    <source>
        <dbReference type="ARBA" id="ARBA00008072"/>
    </source>
</evidence>
<gene>
    <name evidence="8" type="ORF">GCM10023175_52940</name>
</gene>
<comment type="caution">
    <text evidence="8">The sequence shown here is derived from an EMBL/GenBank/DDBJ whole genome shotgun (WGS) entry which is preliminary data.</text>
</comment>
<protein>
    <submittedName>
        <fullName evidence="8">NDMA-dependent alcohol dehydrogenase</fullName>
    </submittedName>
</protein>
<dbReference type="SUPFAM" id="SSF50129">
    <property type="entry name" value="GroES-like"/>
    <property type="match status" value="2"/>
</dbReference>
<dbReference type="PANTHER" id="PTHR43880:SF12">
    <property type="entry name" value="ALCOHOL DEHYDROGENASE CLASS-3"/>
    <property type="match status" value="1"/>
</dbReference>
<evidence type="ECO:0000256" key="4">
    <source>
        <dbReference type="ARBA" id="ARBA00023002"/>
    </source>
</evidence>
<dbReference type="PROSITE" id="PS00059">
    <property type="entry name" value="ADH_ZINC"/>
    <property type="match status" value="1"/>
</dbReference>
<evidence type="ECO:0000313" key="8">
    <source>
        <dbReference type="EMBL" id="GAA4554618.1"/>
    </source>
</evidence>
<dbReference type="InterPro" id="IPR002328">
    <property type="entry name" value="ADH_Zn_CS"/>
</dbReference>
<dbReference type="SMART" id="SM00829">
    <property type="entry name" value="PKS_ER"/>
    <property type="match status" value="1"/>
</dbReference>
<dbReference type="Gene3D" id="3.40.50.720">
    <property type="entry name" value="NAD(P)-binding Rossmann-like Domain"/>
    <property type="match status" value="1"/>
</dbReference>
<evidence type="ECO:0000256" key="5">
    <source>
        <dbReference type="ARBA" id="ARBA00023027"/>
    </source>
</evidence>
<dbReference type="InterPro" id="IPR011032">
    <property type="entry name" value="GroES-like_sf"/>
</dbReference>
<dbReference type="InterPro" id="IPR013154">
    <property type="entry name" value="ADH-like_N"/>
</dbReference>
<dbReference type="Pfam" id="PF00107">
    <property type="entry name" value="ADH_zinc_N"/>
    <property type="match status" value="1"/>
</dbReference>
<dbReference type="SUPFAM" id="SSF51735">
    <property type="entry name" value="NAD(P)-binding Rossmann-fold domains"/>
    <property type="match status" value="1"/>
</dbReference>
<evidence type="ECO:0000256" key="2">
    <source>
        <dbReference type="ARBA" id="ARBA00022723"/>
    </source>
</evidence>
<dbReference type="Gene3D" id="3.90.180.10">
    <property type="entry name" value="Medium-chain alcohol dehydrogenases, catalytic domain"/>
    <property type="match status" value="1"/>
</dbReference>
<dbReference type="InterPro" id="IPR013149">
    <property type="entry name" value="ADH-like_C"/>
</dbReference>
<dbReference type="PANTHER" id="PTHR43880">
    <property type="entry name" value="ALCOHOL DEHYDROGENASE"/>
    <property type="match status" value="1"/>
</dbReference>
<keyword evidence="3 6" id="KW-0862">Zinc</keyword>
<organism evidence="8 9">
    <name type="scientific">Pseudonocardia xishanensis</name>
    <dbReference type="NCBI Taxonomy" id="630995"/>
    <lineage>
        <taxon>Bacteria</taxon>
        <taxon>Bacillati</taxon>
        <taxon>Actinomycetota</taxon>
        <taxon>Actinomycetes</taxon>
        <taxon>Pseudonocardiales</taxon>
        <taxon>Pseudonocardiaceae</taxon>
        <taxon>Pseudonocardia</taxon>
    </lineage>
</organism>
<keyword evidence="2 6" id="KW-0479">Metal-binding</keyword>
<comment type="similarity">
    <text evidence="1 6">Belongs to the zinc-containing alcohol dehydrogenase family.</text>
</comment>
<reference evidence="9" key="1">
    <citation type="journal article" date="2019" name="Int. J. Syst. Evol. Microbiol.">
        <title>The Global Catalogue of Microorganisms (GCM) 10K type strain sequencing project: providing services to taxonomists for standard genome sequencing and annotation.</title>
        <authorList>
            <consortium name="The Broad Institute Genomics Platform"/>
            <consortium name="The Broad Institute Genome Sequencing Center for Infectious Disease"/>
            <person name="Wu L."/>
            <person name="Ma J."/>
        </authorList>
    </citation>
    <scope>NUCLEOTIDE SEQUENCE [LARGE SCALE GENOMIC DNA]</scope>
    <source>
        <strain evidence="9">JCM 17906</strain>
    </source>
</reference>
<dbReference type="InterPro" id="IPR023921">
    <property type="entry name" value="ADH_Zn_actinomycetes"/>
</dbReference>
<comment type="cofactor">
    <cofactor evidence="6">
        <name>Zn(2+)</name>
        <dbReference type="ChEBI" id="CHEBI:29105"/>
    </cofactor>
</comment>
<dbReference type="NCBIfam" id="TIGR03989">
    <property type="entry name" value="Rxyl_3153"/>
    <property type="match status" value="1"/>
</dbReference>
<keyword evidence="5" id="KW-0520">NAD</keyword>
<evidence type="ECO:0000256" key="3">
    <source>
        <dbReference type="ARBA" id="ARBA00022833"/>
    </source>
</evidence>
<proteinExistence type="inferred from homology"/>
<keyword evidence="9" id="KW-1185">Reference proteome</keyword>
<evidence type="ECO:0000256" key="6">
    <source>
        <dbReference type="RuleBase" id="RU361277"/>
    </source>
</evidence>
<dbReference type="EMBL" id="BAABGT010000083">
    <property type="protein sequence ID" value="GAA4554618.1"/>
    <property type="molecule type" value="Genomic_DNA"/>
</dbReference>
<keyword evidence="4" id="KW-0560">Oxidoreductase</keyword>
<dbReference type="Pfam" id="PF08240">
    <property type="entry name" value="ADH_N"/>
    <property type="match status" value="1"/>
</dbReference>
<name>A0ABP8RZ57_9PSEU</name>
<evidence type="ECO:0000313" key="9">
    <source>
        <dbReference type="Proteomes" id="UP001501598"/>
    </source>
</evidence>
<accession>A0ABP8RZ57</accession>